<evidence type="ECO:0000256" key="1">
    <source>
        <dbReference type="SAM" id="SignalP"/>
    </source>
</evidence>
<name>A0A2Z4IFG1_9BACT</name>
<feature type="chain" id="PRO_5016411144" description="TonB C-terminal domain-containing protein" evidence="1">
    <location>
        <begin position="20"/>
        <end position="327"/>
    </location>
</feature>
<evidence type="ECO:0008006" key="4">
    <source>
        <dbReference type="Google" id="ProtNLM"/>
    </source>
</evidence>
<evidence type="ECO:0000313" key="2">
    <source>
        <dbReference type="EMBL" id="AWW29440.1"/>
    </source>
</evidence>
<keyword evidence="1" id="KW-0732">Signal</keyword>
<dbReference type="SUPFAM" id="SSF48452">
    <property type="entry name" value="TPR-like"/>
    <property type="match status" value="1"/>
</dbReference>
<dbReference type="Proteomes" id="UP000248688">
    <property type="component" value="Chromosome"/>
</dbReference>
<proteinExistence type="predicted"/>
<dbReference type="RefSeq" id="WP_112782855.1">
    <property type="nucleotide sequence ID" value="NZ_CP030041.1"/>
</dbReference>
<evidence type="ECO:0000313" key="3">
    <source>
        <dbReference type="Proteomes" id="UP000248688"/>
    </source>
</evidence>
<dbReference type="EMBL" id="CP030041">
    <property type="protein sequence ID" value="AWW29440.1"/>
    <property type="molecule type" value="Genomic_DNA"/>
</dbReference>
<dbReference type="AlphaFoldDB" id="A0A2Z4IFG1"/>
<dbReference type="OrthoDB" id="9780183at2"/>
<dbReference type="SUPFAM" id="SSF74653">
    <property type="entry name" value="TolA/TonB C-terminal domain"/>
    <property type="match status" value="1"/>
</dbReference>
<protein>
    <recommendedName>
        <fullName evidence="4">TonB C-terminal domain-containing protein</fullName>
    </recommendedName>
</protein>
<gene>
    <name evidence="2" type="ORF">DN752_04375</name>
</gene>
<dbReference type="Gene3D" id="1.25.40.10">
    <property type="entry name" value="Tetratricopeptide repeat domain"/>
    <property type="match status" value="1"/>
</dbReference>
<keyword evidence="3" id="KW-1185">Reference proteome</keyword>
<dbReference type="InterPro" id="IPR011990">
    <property type="entry name" value="TPR-like_helical_dom_sf"/>
</dbReference>
<feature type="signal peptide" evidence="1">
    <location>
        <begin position="1"/>
        <end position="19"/>
    </location>
</feature>
<reference evidence="2 3" key="1">
    <citation type="submission" date="2018-06" db="EMBL/GenBank/DDBJ databases">
        <title>Echinicola strongylocentroti sp. nov., isolated from a sea urchin Strongylocentrotus intermedius.</title>
        <authorList>
            <person name="Bae S.S."/>
        </authorList>
    </citation>
    <scope>NUCLEOTIDE SEQUENCE [LARGE SCALE GENOMIC DNA]</scope>
    <source>
        <strain evidence="2 3">MEBiC08714</strain>
    </source>
</reference>
<organism evidence="2 3">
    <name type="scientific">Echinicola strongylocentroti</name>
    <dbReference type="NCBI Taxonomy" id="1795355"/>
    <lineage>
        <taxon>Bacteria</taxon>
        <taxon>Pseudomonadati</taxon>
        <taxon>Bacteroidota</taxon>
        <taxon>Cytophagia</taxon>
        <taxon>Cytophagales</taxon>
        <taxon>Cyclobacteriaceae</taxon>
        <taxon>Echinicola</taxon>
    </lineage>
</organism>
<accession>A0A2Z4IFG1</accession>
<sequence>MKTLLLTILLLIQFSLANGQDDASVLLGNWVKVNATYSTGKPLPEGHILKSSYLRFTFKENGIAFKTSDPLSNGLRFNFNEQGESLQIGFINYKILSVAKDTLTVLEEGLSGFDGNAVKLELVKENIYQNSLPLEKETIISDTPKVYKESEKIRAIFNADENFQEFLRMQIPSYDQHQSKNGFLLATFIVSENGKIDSLTIHMGIDKKFDRQFTKAVYKAENYFLPAQLNGQNIGVLRTFEFKFISSNDFLNFYSSFRAGLEEMGKRNFHAAIRYFDSSLETKDSDDALFNRGLCYFHLGLLEKACEDWNRIKSNKRADEMLSTYCK</sequence>
<dbReference type="KEGG" id="est:DN752_04375"/>